<comment type="caution">
    <text evidence="2">The sequence shown here is derived from an EMBL/GenBank/DDBJ whole genome shotgun (WGS) entry which is preliminary data.</text>
</comment>
<dbReference type="SUPFAM" id="SSF55729">
    <property type="entry name" value="Acyl-CoA N-acyltransferases (Nat)"/>
    <property type="match status" value="1"/>
</dbReference>
<organism evidence="2 3">
    <name type="scientific">Niastella yeongjuensis</name>
    <dbReference type="NCBI Taxonomy" id="354355"/>
    <lineage>
        <taxon>Bacteria</taxon>
        <taxon>Pseudomonadati</taxon>
        <taxon>Bacteroidota</taxon>
        <taxon>Chitinophagia</taxon>
        <taxon>Chitinophagales</taxon>
        <taxon>Chitinophagaceae</taxon>
        <taxon>Niastella</taxon>
    </lineage>
</organism>
<sequence>MIVPCNSSDIKTIHDIINDGASAYKGIIPADRWHEPYMTMNELQTQIGEGVEFWCCKTGEIIEGVMGIQFKDDVTLIRHAYVRTAKRNSGIGGKLLTHLRSLTETRILIGTWTDAKWAIAFYEKHGFRLVTEQEKNSLLRRYWNIPERQVETSVVLTSDPINTRQ</sequence>
<dbReference type="InterPro" id="IPR000182">
    <property type="entry name" value="GNAT_dom"/>
</dbReference>
<dbReference type="AlphaFoldDB" id="A0A1V9E400"/>
<dbReference type="Gene3D" id="3.40.630.30">
    <property type="match status" value="1"/>
</dbReference>
<dbReference type="RefSeq" id="WP_081203807.1">
    <property type="nucleotide sequence ID" value="NZ_FOCZ01000007.1"/>
</dbReference>
<accession>A0A1V9E400</accession>
<keyword evidence="2" id="KW-0808">Transferase</keyword>
<proteinExistence type="predicted"/>
<dbReference type="PROSITE" id="PS51186">
    <property type="entry name" value="GNAT"/>
    <property type="match status" value="1"/>
</dbReference>
<evidence type="ECO:0000313" key="3">
    <source>
        <dbReference type="Proteomes" id="UP000192610"/>
    </source>
</evidence>
<keyword evidence="3" id="KW-1185">Reference proteome</keyword>
<evidence type="ECO:0000259" key="1">
    <source>
        <dbReference type="PROSITE" id="PS51186"/>
    </source>
</evidence>
<dbReference type="Pfam" id="PF13508">
    <property type="entry name" value="Acetyltransf_7"/>
    <property type="match status" value="1"/>
</dbReference>
<feature type="domain" description="N-acetyltransferase" evidence="1">
    <location>
        <begin position="1"/>
        <end position="149"/>
    </location>
</feature>
<dbReference type="STRING" id="354355.SAMN05660816_04143"/>
<dbReference type="GO" id="GO:0016747">
    <property type="term" value="F:acyltransferase activity, transferring groups other than amino-acyl groups"/>
    <property type="evidence" value="ECO:0007669"/>
    <property type="project" value="InterPro"/>
</dbReference>
<evidence type="ECO:0000313" key="2">
    <source>
        <dbReference type="EMBL" id="OQP40826.1"/>
    </source>
</evidence>
<dbReference type="EMBL" id="LVXG01000067">
    <property type="protein sequence ID" value="OQP40826.1"/>
    <property type="molecule type" value="Genomic_DNA"/>
</dbReference>
<reference evidence="3" key="1">
    <citation type="submission" date="2016-04" db="EMBL/GenBank/DDBJ databases">
        <authorList>
            <person name="Chen L."/>
            <person name="Zhuang W."/>
            <person name="Wang G."/>
        </authorList>
    </citation>
    <scope>NUCLEOTIDE SEQUENCE [LARGE SCALE GENOMIC DNA]</scope>
    <source>
        <strain evidence="3">17621</strain>
    </source>
</reference>
<protein>
    <submittedName>
        <fullName evidence="2">GNAT family N-acetyltransferase</fullName>
    </submittedName>
</protein>
<dbReference type="InterPro" id="IPR016181">
    <property type="entry name" value="Acyl_CoA_acyltransferase"/>
</dbReference>
<dbReference type="Proteomes" id="UP000192610">
    <property type="component" value="Unassembled WGS sequence"/>
</dbReference>
<gene>
    <name evidence="2" type="ORF">A4H97_14545</name>
</gene>
<dbReference type="OrthoDB" id="1178186at2"/>
<name>A0A1V9E400_9BACT</name>